<feature type="chain" id="PRO_5046111880" evidence="1">
    <location>
        <begin position="32"/>
        <end position="196"/>
    </location>
</feature>
<dbReference type="Pfam" id="PF04314">
    <property type="entry name" value="PCuAC"/>
    <property type="match status" value="1"/>
</dbReference>
<reference evidence="2 3" key="1">
    <citation type="submission" date="2020-06" db="EMBL/GenBank/DDBJ databases">
        <title>Taxonomy, biology and ecology of Rhodococcus bacteria occurring in California pistachio and other woody hosts as revealed by genome sequence analyses.</title>
        <authorList>
            <person name="Gai Y."/>
            <person name="Riely B."/>
        </authorList>
    </citation>
    <scope>NUCLEOTIDE SEQUENCE [LARGE SCALE GENOMIC DNA]</scope>
    <source>
        <strain evidence="2 3">BP-284</strain>
    </source>
</reference>
<evidence type="ECO:0000313" key="2">
    <source>
        <dbReference type="EMBL" id="MBY6322676.1"/>
    </source>
</evidence>
<dbReference type="Proteomes" id="UP001520140">
    <property type="component" value="Unassembled WGS sequence"/>
</dbReference>
<protein>
    <submittedName>
        <fullName evidence="2">Copper chaperone PCu(A)C</fullName>
    </submittedName>
</protein>
<sequence>MPAPHRPRLHRPVLLAAAAVSATVALTSCSAADTAREADTDGPSVGAVEIRDTSIDAELTGATPDDPSSAYGDATLNFTAINTDSAESDTLVSITSPAASSVTLDATAEQLVVEPGTSIAAGQPVENVGGDGSGADRPFTVAMELTDGELQPGTSVTVTFRFERAGDVTVDVPFDVVEPADMDRSSRPLPPAVEPG</sequence>
<accession>A0ABS7NXD2</accession>
<evidence type="ECO:0000313" key="3">
    <source>
        <dbReference type="Proteomes" id="UP001520140"/>
    </source>
</evidence>
<gene>
    <name evidence="2" type="ORF">HQ605_17795</name>
</gene>
<dbReference type="RefSeq" id="WP_068103165.1">
    <property type="nucleotide sequence ID" value="NZ_JABUKE010000024.1"/>
</dbReference>
<dbReference type="InterPro" id="IPR007410">
    <property type="entry name" value="LpqE-like"/>
</dbReference>
<evidence type="ECO:0000256" key="1">
    <source>
        <dbReference type="SAM" id="SignalP"/>
    </source>
</evidence>
<keyword evidence="3" id="KW-1185">Reference proteome</keyword>
<name>A0ABS7NXD2_9NOCA</name>
<dbReference type="PROSITE" id="PS51257">
    <property type="entry name" value="PROKAR_LIPOPROTEIN"/>
    <property type="match status" value="1"/>
</dbReference>
<dbReference type="EMBL" id="JABUKG010000023">
    <property type="protein sequence ID" value="MBY6322676.1"/>
    <property type="molecule type" value="Genomic_DNA"/>
</dbReference>
<organism evidence="2 3">
    <name type="scientific">Rhodococcoides kroppenstedtii</name>
    <dbReference type="NCBI Taxonomy" id="293050"/>
    <lineage>
        <taxon>Bacteria</taxon>
        <taxon>Bacillati</taxon>
        <taxon>Actinomycetota</taxon>
        <taxon>Actinomycetes</taxon>
        <taxon>Mycobacteriales</taxon>
        <taxon>Nocardiaceae</taxon>
        <taxon>Rhodococcoides</taxon>
    </lineage>
</organism>
<dbReference type="InterPro" id="IPR036182">
    <property type="entry name" value="PCuAC_sf"/>
</dbReference>
<dbReference type="Gene3D" id="2.60.40.1890">
    <property type="entry name" value="PCu(A)C copper chaperone"/>
    <property type="match status" value="1"/>
</dbReference>
<dbReference type="SUPFAM" id="SSF110087">
    <property type="entry name" value="DR1885-like metal-binding protein"/>
    <property type="match status" value="1"/>
</dbReference>
<proteinExistence type="predicted"/>
<comment type="caution">
    <text evidence="2">The sequence shown here is derived from an EMBL/GenBank/DDBJ whole genome shotgun (WGS) entry which is preliminary data.</text>
</comment>
<feature type="signal peptide" evidence="1">
    <location>
        <begin position="1"/>
        <end position="31"/>
    </location>
</feature>
<keyword evidence="1" id="KW-0732">Signal</keyword>